<dbReference type="InterPro" id="IPR014975">
    <property type="entry name" value="DUF1836"/>
</dbReference>
<gene>
    <name evidence="1" type="ORF">NCTC12278_00883</name>
</gene>
<dbReference type="PANTHER" id="PTHR40056">
    <property type="entry name" value="HYPOTHETICAL CYTOSOLIC PROTEIN"/>
    <property type="match status" value="1"/>
</dbReference>
<reference evidence="1 2" key="1">
    <citation type="submission" date="2018-06" db="EMBL/GenBank/DDBJ databases">
        <authorList>
            <consortium name="Pathogen Informatics"/>
            <person name="Doyle S."/>
        </authorList>
    </citation>
    <scope>NUCLEOTIDE SEQUENCE [LARGE SCALE GENOMIC DNA]</scope>
    <source>
        <strain evidence="1 2">NCTC12278</strain>
    </source>
</reference>
<dbReference type="STRING" id="1123303.GCA_000372425_00412"/>
<dbReference type="RefSeq" id="WP_018029740.1">
    <property type="nucleotide sequence ID" value="NZ_LS483343.1"/>
</dbReference>
<dbReference type="EMBL" id="LS483343">
    <property type="protein sequence ID" value="SQF40305.1"/>
    <property type="molecule type" value="Genomic_DNA"/>
</dbReference>
<proteinExistence type="predicted"/>
<dbReference type="Proteomes" id="UP000249495">
    <property type="component" value="Chromosome 1"/>
</dbReference>
<name>A0A2X3VRE8_9STRE</name>
<dbReference type="PANTHER" id="PTHR40056:SF1">
    <property type="entry name" value="DUF1836 DOMAIN-CONTAINING PROTEIN"/>
    <property type="match status" value="1"/>
</dbReference>
<evidence type="ECO:0000313" key="2">
    <source>
        <dbReference type="Proteomes" id="UP000249495"/>
    </source>
</evidence>
<keyword evidence="2" id="KW-1185">Reference proteome</keyword>
<dbReference type="Pfam" id="PF08876">
    <property type="entry name" value="DUF1836"/>
    <property type="match status" value="1"/>
</dbReference>
<organism evidence="1 2">
    <name type="scientific">Streptococcus ferus</name>
    <dbReference type="NCBI Taxonomy" id="1345"/>
    <lineage>
        <taxon>Bacteria</taxon>
        <taxon>Bacillati</taxon>
        <taxon>Bacillota</taxon>
        <taxon>Bacilli</taxon>
        <taxon>Lactobacillales</taxon>
        <taxon>Streptococcaceae</taxon>
        <taxon>Streptococcus</taxon>
    </lineage>
</organism>
<dbReference type="AlphaFoldDB" id="A0A2X3VRE8"/>
<protein>
    <submittedName>
        <fullName evidence="1">Domain of uncharacterized function (DUF1836)</fullName>
    </submittedName>
</protein>
<sequence length="146" mass="16775">MPHNYPKWAELPELELYLDQVLLYVNQVCGSAASSRDKGLTPSMVNNYVKHGHVEKPAKKKYSRTQVARLIAITCLKNVFSIQEISYILEKLKEDRDSQTLYDYFVSCMNNEEASDTPSVISSACQTLKLYHHTHQLVQELEDHSQ</sequence>
<dbReference type="KEGG" id="sfer:NCTC12278_00883"/>
<evidence type="ECO:0000313" key="1">
    <source>
        <dbReference type="EMBL" id="SQF40305.1"/>
    </source>
</evidence>
<dbReference type="OrthoDB" id="3191472at2"/>
<accession>A0A2X3VRE8</accession>